<feature type="region of interest" description="Disordered" evidence="4">
    <location>
        <begin position="143"/>
        <end position="193"/>
    </location>
</feature>
<dbReference type="InParanoid" id="A0A482WUS2"/>
<dbReference type="Pfam" id="PF13855">
    <property type="entry name" value="LRR_8"/>
    <property type="match status" value="1"/>
</dbReference>
<keyword evidence="3" id="KW-0175">Coiled coil</keyword>
<evidence type="ECO:0000256" key="3">
    <source>
        <dbReference type="SAM" id="Coils"/>
    </source>
</evidence>
<dbReference type="AlphaFoldDB" id="A0A482WUS2"/>
<sequence>MNKDEKDPHETYIDLSWLNLRSFPLATFEKLENIQHIYLEGNKIRKLDDDFFPTFQQLQWLDIRNNELEEIPVTISNHPNLRVLLLEDNNLQQLPVELGSVPNLKGIQLKRNPIIYPPPEVLSEGSSSIIKFLQNEWNSLQAESEPNTSCSIKSSSKTNKETKKSKNTSKLTSQLTNSSTEHQTDKKVHPEKLNECMKVMKLEKIDHKIKNKMSIGWSTGNAEPGDEDAKSQGDIEKQEQVINSNEVNEYNPEKLESDQHPDYERAVSDLEYIRRQPQISSKMLRDMWMYNIRQVLEQQEAELQRQKNKESLKKWQQETKEIQQTCRHKPGEKPQLKLPYGIDEELTMPSRKDLHTMDKKGKQKRRISKDSNSSGHESISSKINSILCTLQELRKKRLDRSLSPRAEQETLTAEIKQIAELQRSLASLKHFNYKEA</sequence>
<evidence type="ECO:0000313" key="6">
    <source>
        <dbReference type="Proteomes" id="UP000291343"/>
    </source>
</evidence>
<evidence type="ECO:0000256" key="4">
    <source>
        <dbReference type="SAM" id="MobiDB-lite"/>
    </source>
</evidence>
<protein>
    <recommendedName>
        <fullName evidence="7">Leucine-rich repeat-containing protein 27</fullName>
    </recommendedName>
</protein>
<accession>A0A482WUS2</accession>
<evidence type="ECO:0008006" key="7">
    <source>
        <dbReference type="Google" id="ProtNLM"/>
    </source>
</evidence>
<dbReference type="PANTHER" id="PTHR48051:SF54">
    <property type="entry name" value="LEUCINE-RICH REPEAT-CONTAINING PROTEIN"/>
    <property type="match status" value="1"/>
</dbReference>
<feature type="compositionally biased region" description="Basic and acidic residues" evidence="4">
    <location>
        <begin position="182"/>
        <end position="193"/>
    </location>
</feature>
<dbReference type="SUPFAM" id="SSF52058">
    <property type="entry name" value="L domain-like"/>
    <property type="match status" value="1"/>
</dbReference>
<keyword evidence="6" id="KW-1185">Reference proteome</keyword>
<organism evidence="5 6">
    <name type="scientific">Laodelphax striatellus</name>
    <name type="common">Small brown planthopper</name>
    <name type="synonym">Delphax striatella</name>
    <dbReference type="NCBI Taxonomy" id="195883"/>
    <lineage>
        <taxon>Eukaryota</taxon>
        <taxon>Metazoa</taxon>
        <taxon>Ecdysozoa</taxon>
        <taxon>Arthropoda</taxon>
        <taxon>Hexapoda</taxon>
        <taxon>Insecta</taxon>
        <taxon>Pterygota</taxon>
        <taxon>Neoptera</taxon>
        <taxon>Paraneoptera</taxon>
        <taxon>Hemiptera</taxon>
        <taxon>Auchenorrhyncha</taxon>
        <taxon>Fulgoroidea</taxon>
        <taxon>Delphacidae</taxon>
        <taxon>Criomorphinae</taxon>
        <taxon>Laodelphax</taxon>
    </lineage>
</organism>
<dbReference type="OrthoDB" id="40118at2759"/>
<dbReference type="SMART" id="SM00369">
    <property type="entry name" value="LRR_TYP"/>
    <property type="match status" value="3"/>
</dbReference>
<dbReference type="InterPro" id="IPR001611">
    <property type="entry name" value="Leu-rich_rpt"/>
</dbReference>
<dbReference type="STRING" id="195883.A0A482WUS2"/>
<name>A0A482WUS2_LAOST</name>
<dbReference type="EMBL" id="QKKF02025464">
    <property type="protein sequence ID" value="RZF36911.1"/>
    <property type="molecule type" value="Genomic_DNA"/>
</dbReference>
<proteinExistence type="predicted"/>
<dbReference type="SMR" id="A0A482WUS2"/>
<feature type="coiled-coil region" evidence="3">
    <location>
        <begin position="289"/>
        <end position="318"/>
    </location>
</feature>
<evidence type="ECO:0000256" key="1">
    <source>
        <dbReference type="ARBA" id="ARBA00022614"/>
    </source>
</evidence>
<feature type="compositionally biased region" description="Basic and acidic residues" evidence="4">
    <location>
        <begin position="350"/>
        <end position="360"/>
    </location>
</feature>
<feature type="region of interest" description="Disordered" evidence="4">
    <location>
        <begin position="347"/>
        <end position="379"/>
    </location>
</feature>
<evidence type="ECO:0000256" key="2">
    <source>
        <dbReference type="ARBA" id="ARBA00022737"/>
    </source>
</evidence>
<dbReference type="InterPro" id="IPR032675">
    <property type="entry name" value="LRR_dom_sf"/>
</dbReference>
<dbReference type="Proteomes" id="UP000291343">
    <property type="component" value="Unassembled WGS sequence"/>
</dbReference>
<dbReference type="Gene3D" id="3.80.10.10">
    <property type="entry name" value="Ribonuclease Inhibitor"/>
    <property type="match status" value="1"/>
</dbReference>
<evidence type="ECO:0000313" key="5">
    <source>
        <dbReference type="EMBL" id="RZF36911.1"/>
    </source>
</evidence>
<feature type="region of interest" description="Disordered" evidence="4">
    <location>
        <begin position="215"/>
        <end position="235"/>
    </location>
</feature>
<keyword evidence="1" id="KW-0433">Leucine-rich repeat</keyword>
<gene>
    <name evidence="5" type="ORF">LSTR_LSTR004599</name>
</gene>
<dbReference type="InterPro" id="IPR003591">
    <property type="entry name" value="Leu-rich_rpt_typical-subtyp"/>
</dbReference>
<comment type="caution">
    <text evidence="5">The sequence shown here is derived from an EMBL/GenBank/DDBJ whole genome shotgun (WGS) entry which is preliminary data.</text>
</comment>
<dbReference type="InterPro" id="IPR050216">
    <property type="entry name" value="LRR_domain-containing"/>
</dbReference>
<reference evidence="5 6" key="1">
    <citation type="journal article" date="2017" name="Gigascience">
        <title>Genome sequence of the small brown planthopper, Laodelphax striatellus.</title>
        <authorList>
            <person name="Zhu J."/>
            <person name="Jiang F."/>
            <person name="Wang X."/>
            <person name="Yang P."/>
            <person name="Bao Y."/>
            <person name="Zhao W."/>
            <person name="Wang W."/>
            <person name="Lu H."/>
            <person name="Wang Q."/>
            <person name="Cui N."/>
            <person name="Li J."/>
            <person name="Chen X."/>
            <person name="Luo L."/>
            <person name="Yu J."/>
            <person name="Kang L."/>
            <person name="Cui F."/>
        </authorList>
    </citation>
    <scope>NUCLEOTIDE SEQUENCE [LARGE SCALE GENOMIC DNA]</scope>
    <source>
        <strain evidence="5">Lst14</strain>
    </source>
</reference>
<feature type="compositionally biased region" description="Polar residues" evidence="4">
    <location>
        <begin position="370"/>
        <end position="379"/>
    </location>
</feature>
<dbReference type="PANTHER" id="PTHR48051">
    <property type="match status" value="1"/>
</dbReference>
<keyword evidence="2" id="KW-0677">Repeat</keyword>
<dbReference type="GO" id="GO:0005737">
    <property type="term" value="C:cytoplasm"/>
    <property type="evidence" value="ECO:0007669"/>
    <property type="project" value="TreeGrafter"/>
</dbReference>